<dbReference type="PANTHER" id="PTHR30244:SF34">
    <property type="entry name" value="DTDP-4-AMINO-4,6-DIDEOXYGALACTOSE TRANSAMINASE"/>
    <property type="match status" value="1"/>
</dbReference>
<evidence type="ECO:0000313" key="3">
    <source>
        <dbReference type="EMBL" id="WXB17139.1"/>
    </source>
</evidence>
<gene>
    <name evidence="3" type="ORF">LZC94_07635</name>
</gene>
<keyword evidence="3" id="KW-0032">Aminotransferase</keyword>
<dbReference type="Gene3D" id="3.40.640.10">
    <property type="entry name" value="Type I PLP-dependent aspartate aminotransferase-like (Major domain)"/>
    <property type="match status" value="1"/>
</dbReference>
<evidence type="ECO:0000256" key="1">
    <source>
        <dbReference type="ARBA" id="ARBA00037999"/>
    </source>
</evidence>
<dbReference type="PIRSF" id="PIRSF000390">
    <property type="entry name" value="PLP_StrS"/>
    <property type="match status" value="1"/>
</dbReference>
<sequence>MSLVFRSIPDTYRYSSTAREAELLTGILGKPLSGNSEPVEAYESELARYFGAKHAVAVSSGSAAVMAGAAALDLRPGDEVVLTPTCPLCTVYPLQSMGLVPVFADTQPTNFSIDLDDLARVVGPKTRAIIDIPMWGYPVPVKALRAAADAYGLPLLLDLAHGHGVTVDGKPLWTYGDVATFSTHDSKILSTGEGGFVLTDRADCAERARGFTRFGNLDGVHLGINLKLSGLQAELGRHRLSMFDASLEKRLANARRVLDGIAHPVVSELSVVPGGKPNYFTLLLQLPSTETSERFISHLAQWGIPSDIAKYGCRPLYEFPLLRSFARDCSNAKRLLGTITTIPIHPSLSEDDLDHIVRVINVFGTGSSR</sequence>
<keyword evidence="3" id="KW-0808">Transferase</keyword>
<dbReference type="InterPro" id="IPR015421">
    <property type="entry name" value="PyrdxlP-dep_Trfase_major"/>
</dbReference>
<dbReference type="Gene3D" id="3.90.1150.10">
    <property type="entry name" value="Aspartate Aminotransferase, domain 1"/>
    <property type="match status" value="1"/>
</dbReference>
<dbReference type="Proteomes" id="UP001370348">
    <property type="component" value="Chromosome"/>
</dbReference>
<organism evidence="3 4">
    <name type="scientific">Pendulispora albinea</name>
    <dbReference type="NCBI Taxonomy" id="2741071"/>
    <lineage>
        <taxon>Bacteria</taxon>
        <taxon>Pseudomonadati</taxon>
        <taxon>Myxococcota</taxon>
        <taxon>Myxococcia</taxon>
        <taxon>Myxococcales</taxon>
        <taxon>Sorangiineae</taxon>
        <taxon>Pendulisporaceae</taxon>
        <taxon>Pendulispora</taxon>
    </lineage>
</organism>
<evidence type="ECO:0000313" key="4">
    <source>
        <dbReference type="Proteomes" id="UP001370348"/>
    </source>
</evidence>
<dbReference type="InterPro" id="IPR015422">
    <property type="entry name" value="PyrdxlP-dep_Trfase_small"/>
</dbReference>
<dbReference type="RefSeq" id="WP_394826769.1">
    <property type="nucleotide sequence ID" value="NZ_CP089984.1"/>
</dbReference>
<proteinExistence type="inferred from homology"/>
<keyword evidence="4" id="KW-1185">Reference proteome</keyword>
<comment type="similarity">
    <text evidence="1 2">Belongs to the DegT/DnrJ/EryC1 family.</text>
</comment>
<name>A0ABZ2M1R5_9BACT</name>
<dbReference type="GO" id="GO:0008483">
    <property type="term" value="F:transaminase activity"/>
    <property type="evidence" value="ECO:0007669"/>
    <property type="project" value="UniProtKB-KW"/>
</dbReference>
<dbReference type="SUPFAM" id="SSF53383">
    <property type="entry name" value="PLP-dependent transferases"/>
    <property type="match status" value="1"/>
</dbReference>
<keyword evidence="2" id="KW-0663">Pyridoxal phosphate</keyword>
<dbReference type="InterPro" id="IPR015424">
    <property type="entry name" value="PyrdxlP-dep_Trfase"/>
</dbReference>
<protein>
    <submittedName>
        <fullName evidence="3">DegT/DnrJ/EryC1/StrS family aminotransferase</fullName>
    </submittedName>
</protein>
<dbReference type="Pfam" id="PF01041">
    <property type="entry name" value="DegT_DnrJ_EryC1"/>
    <property type="match status" value="1"/>
</dbReference>
<evidence type="ECO:0000256" key="2">
    <source>
        <dbReference type="RuleBase" id="RU004508"/>
    </source>
</evidence>
<dbReference type="EMBL" id="CP089984">
    <property type="protein sequence ID" value="WXB17139.1"/>
    <property type="molecule type" value="Genomic_DNA"/>
</dbReference>
<accession>A0ABZ2M1R5</accession>
<dbReference type="PANTHER" id="PTHR30244">
    <property type="entry name" value="TRANSAMINASE"/>
    <property type="match status" value="1"/>
</dbReference>
<dbReference type="InterPro" id="IPR000653">
    <property type="entry name" value="DegT/StrS_aminotransferase"/>
</dbReference>
<reference evidence="3 4" key="1">
    <citation type="submission" date="2021-12" db="EMBL/GenBank/DDBJ databases">
        <title>Discovery of the Pendulisporaceae a myxobacterial family with distinct sporulation behavior and unique specialized metabolism.</title>
        <authorList>
            <person name="Garcia R."/>
            <person name="Popoff A."/>
            <person name="Bader C.D."/>
            <person name="Loehr J."/>
            <person name="Walesch S."/>
            <person name="Walt C."/>
            <person name="Boldt J."/>
            <person name="Bunk B."/>
            <person name="Haeckl F.J.F.P.J."/>
            <person name="Gunesch A.P."/>
            <person name="Birkelbach J."/>
            <person name="Nuebel U."/>
            <person name="Pietschmann T."/>
            <person name="Bach T."/>
            <person name="Mueller R."/>
        </authorList>
    </citation>
    <scope>NUCLEOTIDE SEQUENCE [LARGE SCALE GENOMIC DNA]</scope>
    <source>
        <strain evidence="3 4">MSr11954</strain>
    </source>
</reference>